<organism evidence="2">
    <name type="scientific">Palpitomonas bilix</name>
    <dbReference type="NCBI Taxonomy" id="652834"/>
    <lineage>
        <taxon>Eukaryota</taxon>
        <taxon>Eukaryota incertae sedis</taxon>
    </lineage>
</organism>
<evidence type="ECO:0000256" key="1">
    <source>
        <dbReference type="SAM" id="MobiDB-lite"/>
    </source>
</evidence>
<sequence length="214" mass="24140">MAPPPHVAPPSGKFGSSFHTPYETHPTQPEKVKQGDILHLNQFLEVLENVNQGSSLVVRNLHNGETFQINGKDLIQTTSWTKYPLREEKTNRTQLHNRLVETSGTLFRAKFKKKITQDNVLDALSAQLGDKSFAHLSKKEKNAIARSLLNAGEEREIVGRLMSPILSEGGRFVVEDLEVLRKNHKEKTECTTKREVDPRTLEYVVSGGVKYKVN</sequence>
<dbReference type="AlphaFoldDB" id="A0A7S3D1H0"/>
<gene>
    <name evidence="2" type="ORF">PBIL07802_LOCUS5680</name>
</gene>
<name>A0A7S3D1H0_9EUKA</name>
<proteinExistence type="predicted"/>
<evidence type="ECO:0000313" key="2">
    <source>
        <dbReference type="EMBL" id="CAE0243512.1"/>
    </source>
</evidence>
<dbReference type="EMBL" id="HBIB01009093">
    <property type="protein sequence ID" value="CAE0243512.1"/>
    <property type="molecule type" value="Transcribed_RNA"/>
</dbReference>
<feature type="region of interest" description="Disordered" evidence="1">
    <location>
        <begin position="1"/>
        <end position="31"/>
    </location>
</feature>
<accession>A0A7S3D1H0</accession>
<reference evidence="2" key="1">
    <citation type="submission" date="2021-01" db="EMBL/GenBank/DDBJ databases">
        <authorList>
            <person name="Corre E."/>
            <person name="Pelletier E."/>
            <person name="Niang G."/>
            <person name="Scheremetjew M."/>
            <person name="Finn R."/>
            <person name="Kale V."/>
            <person name="Holt S."/>
            <person name="Cochrane G."/>
            <person name="Meng A."/>
            <person name="Brown T."/>
            <person name="Cohen L."/>
        </authorList>
    </citation>
    <scope>NUCLEOTIDE SEQUENCE</scope>
    <source>
        <strain evidence="2">NIES-2562</strain>
    </source>
</reference>
<protein>
    <submittedName>
        <fullName evidence="2">Uncharacterized protein</fullName>
    </submittedName>
</protein>